<evidence type="ECO:0000313" key="7">
    <source>
        <dbReference type="EMBL" id="MBF8436067.1"/>
    </source>
</evidence>
<evidence type="ECO:0000256" key="4">
    <source>
        <dbReference type="ARBA" id="ARBA00023136"/>
    </source>
</evidence>
<comment type="subcellular location">
    <subcellularLocation>
        <location evidence="5">Cell membrane</location>
        <topology evidence="5">Multi-pass membrane protein</topology>
    </subcellularLocation>
    <subcellularLocation>
        <location evidence="1">Membrane</location>
        <topology evidence="1">Multi-pass membrane protein</topology>
    </subcellularLocation>
</comment>
<feature type="transmembrane region" description="Helical" evidence="5">
    <location>
        <begin position="77"/>
        <end position="102"/>
    </location>
</feature>
<comment type="caution">
    <text evidence="7">The sequence shown here is derived from an EMBL/GenBank/DDBJ whole genome shotgun (WGS) entry which is preliminary data.</text>
</comment>
<dbReference type="SUPFAM" id="SSF161098">
    <property type="entry name" value="MetI-like"/>
    <property type="match status" value="1"/>
</dbReference>
<dbReference type="GO" id="GO:0005886">
    <property type="term" value="C:plasma membrane"/>
    <property type="evidence" value="ECO:0007669"/>
    <property type="project" value="UniProtKB-SubCell"/>
</dbReference>
<dbReference type="Gene3D" id="1.10.3720.10">
    <property type="entry name" value="MetI-like"/>
    <property type="match status" value="1"/>
</dbReference>
<dbReference type="CDD" id="cd06261">
    <property type="entry name" value="TM_PBP2"/>
    <property type="match status" value="1"/>
</dbReference>
<evidence type="ECO:0000256" key="5">
    <source>
        <dbReference type="RuleBase" id="RU363032"/>
    </source>
</evidence>
<dbReference type="EMBL" id="JADPIE010000002">
    <property type="protein sequence ID" value="MBF8436067.1"/>
    <property type="molecule type" value="Genomic_DNA"/>
</dbReference>
<feature type="transmembrane region" description="Helical" evidence="5">
    <location>
        <begin position="173"/>
        <end position="195"/>
    </location>
</feature>
<comment type="similarity">
    <text evidence="5">Belongs to the binding-protein-dependent transport system permease family.</text>
</comment>
<proteinExistence type="inferred from homology"/>
<dbReference type="PANTHER" id="PTHR43376:SF1">
    <property type="entry name" value="OLIGOPEPTIDE TRANSPORT SYSTEM PERMEASE PROTEIN"/>
    <property type="match status" value="1"/>
</dbReference>
<feature type="domain" description="ABC transmembrane type-1" evidence="6">
    <location>
        <begin position="75"/>
        <end position="296"/>
    </location>
</feature>
<dbReference type="Proteomes" id="UP000621436">
    <property type="component" value="Unassembled WGS sequence"/>
</dbReference>
<dbReference type="AlphaFoldDB" id="A0A931APG1"/>
<keyword evidence="3 5" id="KW-1133">Transmembrane helix</keyword>
<dbReference type="RefSeq" id="WP_270452829.1">
    <property type="nucleotide sequence ID" value="NZ_JADPIE010000002.1"/>
</dbReference>
<keyword evidence="2 5" id="KW-0812">Transmembrane</keyword>
<dbReference type="PANTHER" id="PTHR43376">
    <property type="entry name" value="OLIGOPEPTIDE TRANSPORT SYSTEM PERMEASE PROTEIN"/>
    <property type="match status" value="1"/>
</dbReference>
<organism evidence="7 8">
    <name type="scientific">Halonatronomonas betaini</name>
    <dbReference type="NCBI Taxonomy" id="2778430"/>
    <lineage>
        <taxon>Bacteria</taxon>
        <taxon>Bacillati</taxon>
        <taxon>Bacillota</taxon>
        <taxon>Clostridia</taxon>
        <taxon>Halanaerobiales</taxon>
        <taxon>Halarsenatibacteraceae</taxon>
        <taxon>Halonatronomonas</taxon>
    </lineage>
</organism>
<keyword evidence="8" id="KW-1185">Reference proteome</keyword>
<dbReference type="InterPro" id="IPR035906">
    <property type="entry name" value="MetI-like_sf"/>
</dbReference>
<evidence type="ECO:0000256" key="2">
    <source>
        <dbReference type="ARBA" id="ARBA00022692"/>
    </source>
</evidence>
<name>A0A931APG1_9FIRM</name>
<keyword evidence="4 5" id="KW-0472">Membrane</keyword>
<protein>
    <submittedName>
        <fullName evidence="7">ABC transporter permease</fullName>
    </submittedName>
</protein>
<evidence type="ECO:0000259" key="6">
    <source>
        <dbReference type="PROSITE" id="PS50928"/>
    </source>
</evidence>
<dbReference type="GO" id="GO:0055085">
    <property type="term" value="P:transmembrane transport"/>
    <property type="evidence" value="ECO:0007669"/>
    <property type="project" value="InterPro"/>
</dbReference>
<feature type="transmembrane region" description="Helical" evidence="5">
    <location>
        <begin position="122"/>
        <end position="143"/>
    </location>
</feature>
<accession>A0A931APG1</accession>
<reference evidence="7" key="1">
    <citation type="submission" date="2020-11" db="EMBL/GenBank/DDBJ databases">
        <title>Halonatronomonas betainensis gen. nov., sp. nov. a novel haloalkaliphilic representative of the family Halanaerobiacae capable of betaine degradation.</title>
        <authorList>
            <person name="Boltyanskaya Y."/>
            <person name="Kevbrin V."/>
            <person name="Detkova E."/>
            <person name="Grouzdev D.S."/>
            <person name="Koziaeva V."/>
            <person name="Zhilina T."/>
        </authorList>
    </citation>
    <scope>NUCLEOTIDE SEQUENCE</scope>
    <source>
        <strain evidence="7">Z-7014</strain>
    </source>
</reference>
<dbReference type="PROSITE" id="PS50928">
    <property type="entry name" value="ABC_TM1"/>
    <property type="match status" value="1"/>
</dbReference>
<evidence type="ECO:0000256" key="3">
    <source>
        <dbReference type="ARBA" id="ARBA00022989"/>
    </source>
</evidence>
<gene>
    <name evidence="7" type="ORF">I0Q91_03165</name>
</gene>
<sequence length="311" mass="34458">MPSNPVDIYVNELISSHGISVEAARSRASALYALDLDMPVWRQYISYLGNLIQGNMGQSIRSPGVRVSTIIRARLPWTLFTVGSGLIISTILGIVLGTISAFKRDKWYEPIITGSASIISAIPDFLIGIFLIIFFGIITWFGMDRPLLPIQSMRGTHTMGLSIDDGFTYIRDIFAHGMFPIITYVLAQIGMWVLLMKGSTTSTLKKEYVKLAEARGLSNTKIMSKYVARNAFLPIATEFAMRMGFILGGSLIIEQLFVYEGLGLELLNAVHGRDYPVMQGILLIITACIVFSNLFAELIYGALDPRTRRGE</sequence>
<dbReference type="InterPro" id="IPR000515">
    <property type="entry name" value="MetI-like"/>
</dbReference>
<keyword evidence="5" id="KW-0813">Transport</keyword>
<evidence type="ECO:0000313" key="8">
    <source>
        <dbReference type="Proteomes" id="UP000621436"/>
    </source>
</evidence>
<dbReference type="Pfam" id="PF00528">
    <property type="entry name" value="BPD_transp_1"/>
    <property type="match status" value="1"/>
</dbReference>
<evidence type="ECO:0000256" key="1">
    <source>
        <dbReference type="ARBA" id="ARBA00004141"/>
    </source>
</evidence>
<feature type="transmembrane region" description="Helical" evidence="5">
    <location>
        <begin position="239"/>
        <end position="259"/>
    </location>
</feature>
<feature type="transmembrane region" description="Helical" evidence="5">
    <location>
        <begin position="279"/>
        <end position="303"/>
    </location>
</feature>